<feature type="transmembrane region" description="Helical" evidence="8">
    <location>
        <begin position="382"/>
        <end position="402"/>
    </location>
</feature>
<feature type="transmembrane region" description="Helical" evidence="8">
    <location>
        <begin position="224"/>
        <end position="241"/>
    </location>
</feature>
<accession>A0ABN1J6K6</accession>
<evidence type="ECO:0000313" key="10">
    <source>
        <dbReference type="EMBL" id="GAA0730340.1"/>
    </source>
</evidence>
<feature type="transmembrane region" description="Helical" evidence="8">
    <location>
        <begin position="26"/>
        <end position="46"/>
    </location>
</feature>
<dbReference type="PANTHER" id="PTHR11730">
    <property type="entry name" value="AMMONIUM TRANSPORTER"/>
    <property type="match status" value="1"/>
</dbReference>
<proteinExistence type="inferred from homology"/>
<comment type="subcellular location">
    <subcellularLocation>
        <location evidence="8">Cell membrane</location>
        <topology evidence="8">Multi-pass membrane protein</topology>
    </subcellularLocation>
    <subcellularLocation>
        <location evidence="1">Membrane</location>
        <topology evidence="1">Multi-pass membrane protein</topology>
    </subcellularLocation>
</comment>
<keyword evidence="3 8" id="KW-0813">Transport</keyword>
<evidence type="ECO:0000256" key="6">
    <source>
        <dbReference type="ARBA" id="ARBA00023136"/>
    </source>
</evidence>
<dbReference type="SUPFAM" id="SSF111352">
    <property type="entry name" value="Ammonium transporter"/>
    <property type="match status" value="1"/>
</dbReference>
<comment type="caution">
    <text evidence="10">The sequence shown here is derived from an EMBL/GenBank/DDBJ whole genome shotgun (WGS) entry which is preliminary data.</text>
</comment>
<evidence type="ECO:0000256" key="7">
    <source>
        <dbReference type="ARBA" id="ARBA00023177"/>
    </source>
</evidence>
<dbReference type="Pfam" id="PF00909">
    <property type="entry name" value="Ammonium_transp"/>
    <property type="match status" value="1"/>
</dbReference>
<gene>
    <name evidence="10" type="ORF">GCM10009430_41490</name>
</gene>
<feature type="domain" description="Ammonium transporter AmtB-like" evidence="9">
    <location>
        <begin position="27"/>
        <end position="429"/>
    </location>
</feature>
<feature type="transmembrane region" description="Helical" evidence="8">
    <location>
        <begin position="180"/>
        <end position="204"/>
    </location>
</feature>
<dbReference type="RefSeq" id="WP_343914158.1">
    <property type="nucleotide sequence ID" value="NZ_BAAAGE010000004.1"/>
</dbReference>
<feature type="transmembrane region" description="Helical" evidence="8">
    <location>
        <begin position="261"/>
        <end position="280"/>
    </location>
</feature>
<evidence type="ECO:0000256" key="3">
    <source>
        <dbReference type="ARBA" id="ARBA00022448"/>
    </source>
</evidence>
<feature type="transmembrane region" description="Helical" evidence="8">
    <location>
        <begin position="113"/>
        <end position="133"/>
    </location>
</feature>
<dbReference type="InterPro" id="IPR029020">
    <property type="entry name" value="Ammonium/urea_transptr"/>
</dbReference>
<feature type="transmembrane region" description="Helical" evidence="8">
    <location>
        <begin position="67"/>
        <end position="93"/>
    </location>
</feature>
<evidence type="ECO:0000313" key="11">
    <source>
        <dbReference type="Proteomes" id="UP001501758"/>
    </source>
</evidence>
<keyword evidence="7 8" id="KW-0924">Ammonia transport</keyword>
<evidence type="ECO:0000259" key="9">
    <source>
        <dbReference type="Pfam" id="PF00909"/>
    </source>
</evidence>
<keyword evidence="6 8" id="KW-0472">Membrane</keyword>
<evidence type="ECO:0000256" key="4">
    <source>
        <dbReference type="ARBA" id="ARBA00022692"/>
    </source>
</evidence>
<dbReference type="InterPro" id="IPR001905">
    <property type="entry name" value="Ammonium_transpt"/>
</dbReference>
<dbReference type="NCBIfam" id="TIGR00836">
    <property type="entry name" value="amt"/>
    <property type="match status" value="1"/>
</dbReference>
<feature type="transmembrane region" description="Helical" evidence="8">
    <location>
        <begin position="292"/>
        <end position="310"/>
    </location>
</feature>
<dbReference type="PANTHER" id="PTHR11730:SF89">
    <property type="entry name" value="AMMONIUM TRANSPORTER SLL0108-RELATED"/>
    <property type="match status" value="1"/>
</dbReference>
<feature type="transmembrane region" description="Helical" evidence="8">
    <location>
        <begin position="316"/>
        <end position="332"/>
    </location>
</feature>
<sequence length="433" mass="45722">MSYIQQPDVQEAVKAAVEGINGDMGALWITLSAILVFFMQAGFTLVEVGFTRSKNAVNIVMKNIMDLSIGSIMFWAIGYAIMYGDEVIAGGFFRWSSADQGYAFFHADDWYNLFFQTVFCATAATIVSGAIAGRTKFSTYLIFSFVLTAIIYPISGSWYWPFDDSAWLNTLEKSMGLPNFVDFAGSSVVHAVGGGAALVAAKLVGPRIGKYENGKVNVIPGHNMLFGALGVLILWLGWFGFNGGSQLAWGGDDTIAAGSVLINTNIAAAVGAVAALFLTWIKYGKPDVSMTLNGALAGLVGITAGCGAVSQFGALWIGLICGIAVVFSIELLDKVLKIDDPVGAISVHGTCGFLGTVLIGLFAKEGGLFYGGGAGLLASQTIGTLAYIGWAVVTSFIVLIILKKTIGLRVSEKEEIDGLDVHEHGVSVYGKDS</sequence>
<organism evidence="10 11">
    <name type="scientific">Aquimarina litoralis</name>
    <dbReference type="NCBI Taxonomy" id="584605"/>
    <lineage>
        <taxon>Bacteria</taxon>
        <taxon>Pseudomonadati</taxon>
        <taxon>Bacteroidota</taxon>
        <taxon>Flavobacteriia</taxon>
        <taxon>Flavobacteriales</taxon>
        <taxon>Flavobacteriaceae</taxon>
        <taxon>Aquimarina</taxon>
    </lineage>
</organism>
<keyword evidence="5 8" id="KW-1133">Transmembrane helix</keyword>
<dbReference type="EMBL" id="BAAAGE010000004">
    <property type="protein sequence ID" value="GAA0730340.1"/>
    <property type="molecule type" value="Genomic_DNA"/>
</dbReference>
<comment type="similarity">
    <text evidence="2 8">Belongs to the ammonia transporter channel (TC 1.A.11.2) family.</text>
</comment>
<reference evidence="10 11" key="1">
    <citation type="journal article" date="2019" name="Int. J. Syst. Evol. Microbiol.">
        <title>The Global Catalogue of Microorganisms (GCM) 10K type strain sequencing project: providing services to taxonomists for standard genome sequencing and annotation.</title>
        <authorList>
            <consortium name="The Broad Institute Genomics Platform"/>
            <consortium name="The Broad Institute Genome Sequencing Center for Infectious Disease"/>
            <person name="Wu L."/>
            <person name="Ma J."/>
        </authorList>
    </citation>
    <scope>NUCLEOTIDE SEQUENCE [LARGE SCALE GENOMIC DNA]</scope>
    <source>
        <strain evidence="10 11">JCM 15974</strain>
    </source>
</reference>
<evidence type="ECO:0000256" key="8">
    <source>
        <dbReference type="RuleBase" id="RU362002"/>
    </source>
</evidence>
<feature type="transmembrane region" description="Helical" evidence="8">
    <location>
        <begin position="140"/>
        <end position="160"/>
    </location>
</feature>
<feature type="transmembrane region" description="Helical" evidence="8">
    <location>
        <begin position="344"/>
        <end position="362"/>
    </location>
</feature>
<evidence type="ECO:0000256" key="1">
    <source>
        <dbReference type="ARBA" id="ARBA00004141"/>
    </source>
</evidence>
<name>A0ABN1J6K6_9FLAO</name>
<evidence type="ECO:0000256" key="5">
    <source>
        <dbReference type="ARBA" id="ARBA00022989"/>
    </source>
</evidence>
<evidence type="ECO:0000256" key="2">
    <source>
        <dbReference type="ARBA" id="ARBA00005887"/>
    </source>
</evidence>
<keyword evidence="11" id="KW-1185">Reference proteome</keyword>
<dbReference type="Proteomes" id="UP001501758">
    <property type="component" value="Unassembled WGS sequence"/>
</dbReference>
<keyword evidence="4 8" id="KW-0812">Transmembrane</keyword>
<dbReference type="Gene3D" id="1.10.3430.10">
    <property type="entry name" value="Ammonium transporter AmtB like domains"/>
    <property type="match status" value="1"/>
</dbReference>
<dbReference type="InterPro" id="IPR024041">
    <property type="entry name" value="NH4_transpt_AmtB-like_dom"/>
</dbReference>
<protein>
    <recommendedName>
        <fullName evidence="8">Ammonium transporter</fullName>
    </recommendedName>
</protein>